<name>W6MWQ9_9ASCO</name>
<feature type="transmembrane region" description="Helical" evidence="8">
    <location>
        <begin position="259"/>
        <end position="278"/>
    </location>
</feature>
<evidence type="ECO:0000313" key="11">
    <source>
        <dbReference type="EMBL" id="CDK27760.1"/>
    </source>
</evidence>
<feature type="transmembrane region" description="Helical" evidence="8">
    <location>
        <begin position="461"/>
        <end position="479"/>
    </location>
</feature>
<feature type="domain" description="Cation efflux protein transmembrane" evidence="10">
    <location>
        <begin position="356"/>
        <end position="609"/>
    </location>
</feature>
<evidence type="ECO:0000256" key="6">
    <source>
        <dbReference type="ARBA" id="ARBA00023065"/>
    </source>
</evidence>
<dbReference type="Pfam" id="PF01545">
    <property type="entry name" value="Cation_efflux"/>
    <property type="match status" value="1"/>
</dbReference>
<evidence type="ECO:0000256" key="9">
    <source>
        <dbReference type="SAM" id="MobiDB-lite"/>
    </source>
</evidence>
<dbReference type="InterPro" id="IPR045316">
    <property type="entry name" value="Msc2-like"/>
</dbReference>
<keyword evidence="3 8" id="KW-0813">Transport</keyword>
<keyword evidence="4 8" id="KW-0812">Transmembrane</keyword>
<comment type="caution">
    <text evidence="8">Lacks conserved residue(s) required for the propagation of feature annotation.</text>
</comment>
<feature type="transmembrane region" description="Helical" evidence="8">
    <location>
        <begin position="299"/>
        <end position="319"/>
    </location>
</feature>
<keyword evidence="8" id="KW-0256">Endoplasmic reticulum</keyword>
<dbReference type="GO" id="GO:0006882">
    <property type="term" value="P:intracellular zinc ion homeostasis"/>
    <property type="evidence" value="ECO:0007669"/>
    <property type="project" value="InterPro"/>
</dbReference>
<evidence type="ECO:0000256" key="2">
    <source>
        <dbReference type="ARBA" id="ARBA00008873"/>
    </source>
</evidence>
<feature type="transmembrane region" description="Helical" evidence="8">
    <location>
        <begin position="180"/>
        <end position="198"/>
    </location>
</feature>
<feature type="transmembrane region" description="Helical" evidence="8">
    <location>
        <begin position="385"/>
        <end position="404"/>
    </location>
</feature>
<dbReference type="GO" id="GO:0005385">
    <property type="term" value="F:zinc ion transmembrane transporter activity"/>
    <property type="evidence" value="ECO:0007669"/>
    <property type="project" value="UniProtKB-UniRule"/>
</dbReference>
<organism evidence="11 12">
    <name type="scientific">Kuraishia capsulata CBS 1993</name>
    <dbReference type="NCBI Taxonomy" id="1382522"/>
    <lineage>
        <taxon>Eukaryota</taxon>
        <taxon>Fungi</taxon>
        <taxon>Dikarya</taxon>
        <taxon>Ascomycota</taxon>
        <taxon>Saccharomycotina</taxon>
        <taxon>Pichiomycetes</taxon>
        <taxon>Pichiales</taxon>
        <taxon>Pichiaceae</taxon>
        <taxon>Kuraishia</taxon>
    </lineage>
</organism>
<evidence type="ECO:0000256" key="1">
    <source>
        <dbReference type="ARBA" id="ARBA00004141"/>
    </source>
</evidence>
<dbReference type="RefSeq" id="XP_022459753.1">
    <property type="nucleotide sequence ID" value="XM_022602184.1"/>
</dbReference>
<feature type="transmembrane region" description="Helical" evidence="8">
    <location>
        <begin position="580"/>
        <end position="601"/>
    </location>
</feature>
<dbReference type="GeneID" id="34521141"/>
<feature type="region of interest" description="Disordered" evidence="9">
    <location>
        <begin position="487"/>
        <end position="544"/>
    </location>
</feature>
<dbReference type="SUPFAM" id="SSF161111">
    <property type="entry name" value="Cation efflux protein transmembrane domain-like"/>
    <property type="match status" value="1"/>
</dbReference>
<accession>W6MWQ9</accession>
<feature type="transmembrane region" description="Helical" evidence="8">
    <location>
        <begin position="354"/>
        <end position="373"/>
    </location>
</feature>
<dbReference type="NCBIfam" id="TIGR01297">
    <property type="entry name" value="CDF"/>
    <property type="match status" value="1"/>
</dbReference>
<evidence type="ECO:0000256" key="7">
    <source>
        <dbReference type="ARBA" id="ARBA00023136"/>
    </source>
</evidence>
<evidence type="ECO:0000259" key="10">
    <source>
        <dbReference type="Pfam" id="PF01545"/>
    </source>
</evidence>
<dbReference type="PANTHER" id="PTHR45755:SF4">
    <property type="entry name" value="ZINC TRANSPORTER 7"/>
    <property type="match status" value="1"/>
</dbReference>
<dbReference type="OrthoDB" id="78669at2759"/>
<feature type="transmembrane region" description="Helical" evidence="8">
    <location>
        <begin position="123"/>
        <end position="145"/>
    </location>
</feature>
<keyword evidence="7 8" id="KW-0472">Membrane</keyword>
<feature type="transmembrane region" description="Helical" evidence="8">
    <location>
        <begin position="152"/>
        <end position="168"/>
    </location>
</feature>
<feature type="transmembrane region" description="Helical" evidence="8">
    <location>
        <begin position="552"/>
        <end position="573"/>
    </location>
</feature>
<dbReference type="InterPro" id="IPR027469">
    <property type="entry name" value="Cation_efflux_TMD_sf"/>
</dbReference>
<feature type="transmembrane region" description="Helical" evidence="8">
    <location>
        <begin position="424"/>
        <end position="441"/>
    </location>
</feature>
<dbReference type="InterPro" id="IPR058533">
    <property type="entry name" value="Cation_efflux_TM"/>
</dbReference>
<dbReference type="GO" id="GO:1904257">
    <property type="term" value="P:zinc ion import into Golgi lumen"/>
    <property type="evidence" value="ECO:0007669"/>
    <property type="project" value="TreeGrafter"/>
</dbReference>
<dbReference type="HOGENOM" id="CLU_013430_11_1_1"/>
<dbReference type="STRING" id="1382522.W6MWQ9"/>
<evidence type="ECO:0000256" key="3">
    <source>
        <dbReference type="ARBA" id="ARBA00022448"/>
    </source>
</evidence>
<reference evidence="11" key="1">
    <citation type="submission" date="2013-12" db="EMBL/GenBank/DDBJ databases">
        <authorList>
            <person name="Genoscope - CEA"/>
        </authorList>
    </citation>
    <scope>NUCLEOTIDE SEQUENCE</scope>
    <source>
        <strain evidence="11">CBS 1993</strain>
    </source>
</reference>
<dbReference type="GO" id="GO:0005789">
    <property type="term" value="C:endoplasmic reticulum membrane"/>
    <property type="evidence" value="ECO:0007669"/>
    <property type="project" value="UniProtKB-SubCell"/>
</dbReference>
<protein>
    <recommendedName>
        <fullName evidence="8">Zinc transporter</fullName>
    </recommendedName>
</protein>
<dbReference type="GO" id="GO:0005794">
    <property type="term" value="C:Golgi apparatus"/>
    <property type="evidence" value="ECO:0007669"/>
    <property type="project" value="TreeGrafter"/>
</dbReference>
<feature type="transmembrane region" description="Helical" evidence="8">
    <location>
        <begin position="12"/>
        <end position="33"/>
    </location>
</feature>
<keyword evidence="5 8" id="KW-1133">Transmembrane helix</keyword>
<feature type="transmembrane region" description="Helical" evidence="8">
    <location>
        <begin position="39"/>
        <end position="59"/>
    </location>
</feature>
<dbReference type="GO" id="GO:0031410">
    <property type="term" value="C:cytoplasmic vesicle"/>
    <property type="evidence" value="ECO:0007669"/>
    <property type="project" value="TreeGrafter"/>
</dbReference>
<dbReference type="InterPro" id="IPR002524">
    <property type="entry name" value="Cation_efflux"/>
</dbReference>
<evidence type="ECO:0000256" key="4">
    <source>
        <dbReference type="ARBA" id="ARBA00022692"/>
    </source>
</evidence>
<proteinExistence type="inferred from homology"/>
<keyword evidence="12" id="KW-1185">Reference proteome</keyword>
<dbReference type="EMBL" id="HG793128">
    <property type="protein sequence ID" value="CDK27760.1"/>
    <property type="molecule type" value="Genomic_DNA"/>
</dbReference>
<evidence type="ECO:0000256" key="8">
    <source>
        <dbReference type="RuleBase" id="RU369017"/>
    </source>
</evidence>
<evidence type="ECO:0000313" key="12">
    <source>
        <dbReference type="Proteomes" id="UP000019384"/>
    </source>
</evidence>
<sequence>MGLANIIELSPLFLSLPTFFISLTFTSVSGSYATTAIQSALLASLALLFIAVLRNVGLIPTETSSDTRKSPYGWIPTFLSLECVFCANNLLSPSRAMSLLIVGTLVVSIDNRSSKWTSLANDVAANSQVILVFVGSFIWDLAGCFQFETKSVAESTLGYLLLLGPLIWWSSNTNSSTVCYPSVMICNVLTLCSVLLLLQFSLTDLHLKVIAVSAGSLVVIILSQLETVSEIATDPDCDSSQESNALSGFFNKSLFMQDYKVNLVIINTVTLLIYHISLNTNTNSIGIALQRLKIQIFEVGINFALIFLIKPVSSVPALTRKPSLSTMNSVIDEDGFNGLALIAQLFNSKETRSIFNFLLLNTSFMFVQLLYSFRSKSLSLLSDSLHMFLDCLSLFLGLLASLISNRSKSSFSGRYAFGLSRIETLAGFANGSLLIGIVFGIYNESVRRIFEPVDLQKTEELLLVSILGLLVNLVGIFAFNHGHDHGSGGHSHSHSHQANQVASEPHDHSHSHSHTHTHTHTTDPVQHQEHQEHPDEPCHDEKEVNNDNMHGIFLHILADTLGSVGVVISTILIRITGLTVLDPLTSILIATLILISAIPLIKSSSSNLLLSLKGGDAQETKVRDTLFEIANITGVKSYTTPRFWPAQDDSSTLTGYLHVQFYKSESSTSIRRKVEKVTQDSKLFGKLYVQYENEMDDCWCRSGSGVFSSY</sequence>
<evidence type="ECO:0000256" key="5">
    <source>
        <dbReference type="ARBA" id="ARBA00022989"/>
    </source>
</evidence>
<dbReference type="Gene3D" id="1.20.1510.10">
    <property type="entry name" value="Cation efflux protein transmembrane domain"/>
    <property type="match status" value="1"/>
</dbReference>
<keyword evidence="6 8" id="KW-0406">Ion transport</keyword>
<comment type="subcellular location">
    <subcellularLocation>
        <location evidence="8">Endoplasmic reticulum membrane</location>
        <topology evidence="8">Multi-pass membrane protein</topology>
    </subcellularLocation>
    <subcellularLocation>
        <location evidence="1">Membrane</location>
        <topology evidence="1">Multi-pass membrane protein</topology>
    </subcellularLocation>
</comment>
<comment type="function">
    <text evidence="8">Functions as a zinc transporter.</text>
</comment>
<gene>
    <name evidence="11" type="ORF">KUCA_T00003739001</name>
</gene>
<dbReference type="AlphaFoldDB" id="W6MWQ9"/>
<dbReference type="Proteomes" id="UP000019384">
    <property type="component" value="Unassembled WGS sequence"/>
</dbReference>
<feature type="compositionally biased region" description="Basic and acidic residues" evidence="9">
    <location>
        <begin position="526"/>
        <end position="544"/>
    </location>
</feature>
<reference evidence="11" key="2">
    <citation type="submission" date="2014-02" db="EMBL/GenBank/DDBJ databases">
        <title>Complete DNA sequence of /Kuraishia capsulata/ illustrates novel genomic features among budding yeasts (/Saccharomycotina/).</title>
        <authorList>
            <person name="Morales L."/>
            <person name="Noel B."/>
            <person name="Porcel B."/>
            <person name="Marcet-Houben M."/>
            <person name="Hullo M-F."/>
            <person name="Sacerdot C."/>
            <person name="Tekaia F."/>
            <person name="Leh-Louis V."/>
            <person name="Despons L."/>
            <person name="Khanna V."/>
            <person name="Aury J-M."/>
            <person name="Barbe V."/>
            <person name="Couloux A."/>
            <person name="Labadie K."/>
            <person name="Pelletier E."/>
            <person name="Souciet J-L."/>
            <person name="Boekhout T."/>
            <person name="Gabaldon T."/>
            <person name="Wincker P."/>
            <person name="Dujon B."/>
        </authorList>
    </citation>
    <scope>NUCLEOTIDE SEQUENCE</scope>
    <source>
        <strain evidence="11">CBS 1993</strain>
    </source>
</reference>
<dbReference type="PANTHER" id="PTHR45755">
    <property type="match status" value="1"/>
</dbReference>
<comment type="similarity">
    <text evidence="2 8">Belongs to the cation diffusion facilitator (CDF) transporter (TC 2.A.4) family. SLC30A subfamily.</text>
</comment>